<evidence type="ECO:0000256" key="6">
    <source>
        <dbReference type="ARBA" id="ARBA00023136"/>
    </source>
</evidence>
<evidence type="ECO:0000256" key="4">
    <source>
        <dbReference type="ARBA" id="ARBA00022692"/>
    </source>
</evidence>
<comment type="caution">
    <text evidence="10">The sequence shown here is derived from an EMBL/GenBank/DDBJ whole genome shotgun (WGS) entry which is preliminary data.</text>
</comment>
<dbReference type="InterPro" id="IPR001594">
    <property type="entry name" value="Palmitoyltrfase_DHHC"/>
</dbReference>
<evidence type="ECO:0000256" key="8">
    <source>
        <dbReference type="RuleBase" id="RU079119"/>
    </source>
</evidence>
<keyword evidence="6 8" id="KW-0472">Membrane</keyword>
<dbReference type="EC" id="2.3.1.225" evidence="8"/>
<dbReference type="GO" id="GO:0006612">
    <property type="term" value="P:protein targeting to membrane"/>
    <property type="evidence" value="ECO:0007669"/>
    <property type="project" value="TreeGrafter"/>
</dbReference>
<keyword evidence="7 8" id="KW-0012">Acyltransferase</keyword>
<dbReference type="PANTHER" id="PTHR22883">
    <property type="entry name" value="ZINC FINGER DHHC DOMAIN CONTAINING PROTEIN"/>
    <property type="match status" value="1"/>
</dbReference>
<accession>A0AAV1RNK8</accession>
<dbReference type="PANTHER" id="PTHR22883:SF440">
    <property type="entry name" value="S-ACYLTRANSFERASE"/>
    <property type="match status" value="1"/>
</dbReference>
<evidence type="ECO:0000256" key="2">
    <source>
        <dbReference type="ARBA" id="ARBA00008574"/>
    </source>
</evidence>
<evidence type="ECO:0000259" key="9">
    <source>
        <dbReference type="Pfam" id="PF01529"/>
    </source>
</evidence>
<dbReference type="EMBL" id="CAWUPB010001108">
    <property type="protein sequence ID" value="CAK7337822.1"/>
    <property type="molecule type" value="Genomic_DNA"/>
</dbReference>
<proteinExistence type="inferred from homology"/>
<dbReference type="GO" id="GO:0005794">
    <property type="term" value="C:Golgi apparatus"/>
    <property type="evidence" value="ECO:0007669"/>
    <property type="project" value="TreeGrafter"/>
</dbReference>
<dbReference type="Pfam" id="PF01529">
    <property type="entry name" value="DHHC"/>
    <property type="match status" value="1"/>
</dbReference>
<keyword evidence="3 8" id="KW-0808">Transferase</keyword>
<dbReference type="AlphaFoldDB" id="A0AAV1RNK8"/>
<evidence type="ECO:0000313" key="10">
    <source>
        <dbReference type="EMBL" id="CAK7337822.1"/>
    </source>
</evidence>
<sequence>MTVRGICTFVPVGETYSSTPVVVMVGAAVGAVGWRNSEFSSAKGGLYLVQMPACDPGIVPRNLHPPKEEICYNSSTSVDINGRHTPTPHLPCTKLVTVNGFLVKVKYCDTLMIYRPPHCSNALYVHNYRYFFLFVSSSALLCIFIFAMLALNIKFHMDDYGTLWKAMKESPASMILIVYYFIFLWFVSGLTCFHLCLIGRNQTTYENFRYGAAKGTMSMTGDGDSRTKAQDNPEIDNDLLKISQRRDALEADRR</sequence>
<evidence type="ECO:0000256" key="3">
    <source>
        <dbReference type="ARBA" id="ARBA00022679"/>
    </source>
</evidence>
<feature type="domain" description="Palmitoyltransferase DHHC" evidence="9">
    <location>
        <begin position="125"/>
        <end position="209"/>
    </location>
</feature>
<name>A0AAV1RNK8_9ROSI</name>
<dbReference type="GO" id="GO:0019706">
    <property type="term" value="F:protein-cysteine S-palmitoyltransferase activity"/>
    <property type="evidence" value="ECO:0007669"/>
    <property type="project" value="UniProtKB-EC"/>
</dbReference>
<reference evidence="10 11" key="1">
    <citation type="submission" date="2024-01" db="EMBL/GenBank/DDBJ databases">
        <authorList>
            <person name="Waweru B."/>
        </authorList>
    </citation>
    <scope>NUCLEOTIDE SEQUENCE [LARGE SCALE GENOMIC DNA]</scope>
</reference>
<keyword evidence="11" id="KW-1185">Reference proteome</keyword>
<comment type="subcellular location">
    <subcellularLocation>
        <location evidence="1">Endomembrane system</location>
        <topology evidence="1">Multi-pass membrane protein</topology>
    </subcellularLocation>
</comment>
<dbReference type="GO" id="GO:0005783">
    <property type="term" value="C:endoplasmic reticulum"/>
    <property type="evidence" value="ECO:0007669"/>
    <property type="project" value="TreeGrafter"/>
</dbReference>
<organism evidence="10 11">
    <name type="scientific">Dovyalis caffra</name>
    <dbReference type="NCBI Taxonomy" id="77055"/>
    <lineage>
        <taxon>Eukaryota</taxon>
        <taxon>Viridiplantae</taxon>
        <taxon>Streptophyta</taxon>
        <taxon>Embryophyta</taxon>
        <taxon>Tracheophyta</taxon>
        <taxon>Spermatophyta</taxon>
        <taxon>Magnoliopsida</taxon>
        <taxon>eudicotyledons</taxon>
        <taxon>Gunneridae</taxon>
        <taxon>Pentapetalae</taxon>
        <taxon>rosids</taxon>
        <taxon>fabids</taxon>
        <taxon>Malpighiales</taxon>
        <taxon>Salicaceae</taxon>
        <taxon>Flacourtieae</taxon>
        <taxon>Dovyalis</taxon>
    </lineage>
</organism>
<keyword evidence="4 8" id="KW-0812">Transmembrane</keyword>
<dbReference type="Proteomes" id="UP001314170">
    <property type="component" value="Unassembled WGS sequence"/>
</dbReference>
<evidence type="ECO:0000313" key="11">
    <source>
        <dbReference type="Proteomes" id="UP001314170"/>
    </source>
</evidence>
<protein>
    <recommendedName>
        <fullName evidence="8">S-acyltransferase</fullName>
        <ecNumber evidence="8">2.3.1.225</ecNumber>
    </recommendedName>
    <alternativeName>
        <fullName evidence="8">Palmitoyltransferase</fullName>
    </alternativeName>
</protein>
<dbReference type="InterPro" id="IPR039859">
    <property type="entry name" value="PFA4/ZDH16/20/ERF2-like"/>
</dbReference>
<gene>
    <name evidence="10" type="ORF">DCAF_LOCUS12861</name>
</gene>
<comment type="similarity">
    <text evidence="2 8">Belongs to the DHHC palmitoyltransferase family.</text>
</comment>
<evidence type="ECO:0000256" key="5">
    <source>
        <dbReference type="ARBA" id="ARBA00022989"/>
    </source>
</evidence>
<evidence type="ECO:0000256" key="1">
    <source>
        <dbReference type="ARBA" id="ARBA00004127"/>
    </source>
</evidence>
<feature type="transmembrane region" description="Helical" evidence="8">
    <location>
        <begin position="173"/>
        <end position="199"/>
    </location>
</feature>
<feature type="transmembrane region" description="Helical" evidence="8">
    <location>
        <begin position="130"/>
        <end position="153"/>
    </location>
</feature>
<evidence type="ECO:0000256" key="7">
    <source>
        <dbReference type="ARBA" id="ARBA00023315"/>
    </source>
</evidence>
<keyword evidence="5 8" id="KW-1133">Transmembrane helix</keyword>
<comment type="catalytic activity">
    <reaction evidence="8">
        <text>L-cysteinyl-[protein] + hexadecanoyl-CoA = S-hexadecanoyl-L-cysteinyl-[protein] + CoA</text>
        <dbReference type="Rhea" id="RHEA:36683"/>
        <dbReference type="Rhea" id="RHEA-COMP:10131"/>
        <dbReference type="Rhea" id="RHEA-COMP:11032"/>
        <dbReference type="ChEBI" id="CHEBI:29950"/>
        <dbReference type="ChEBI" id="CHEBI:57287"/>
        <dbReference type="ChEBI" id="CHEBI:57379"/>
        <dbReference type="ChEBI" id="CHEBI:74151"/>
        <dbReference type="EC" id="2.3.1.225"/>
    </reaction>
</comment>
<comment type="domain">
    <text evidence="8">The DHHC domain is required for palmitoyltransferase activity.</text>
</comment>